<evidence type="ECO:0000256" key="1">
    <source>
        <dbReference type="SAM" id="SignalP"/>
    </source>
</evidence>
<reference evidence="2" key="2">
    <citation type="submission" date="2025-09" db="UniProtKB">
        <authorList>
            <consortium name="Ensembl"/>
        </authorList>
    </citation>
    <scope>IDENTIFICATION</scope>
</reference>
<evidence type="ECO:0000313" key="2">
    <source>
        <dbReference type="Ensembl" id="ENSNMLP00000019810.1"/>
    </source>
</evidence>
<proteinExistence type="predicted"/>
<protein>
    <submittedName>
        <fullName evidence="2">Apolipoprotein A-II</fullName>
    </submittedName>
</protein>
<accession>A0A8C6TI30</accession>
<feature type="signal peptide" evidence="1">
    <location>
        <begin position="1"/>
        <end position="22"/>
    </location>
</feature>
<dbReference type="Ensembl" id="ENSNMLT00000022243.1">
    <property type="protein sequence ID" value="ENSNMLP00000019810.1"/>
    <property type="gene ID" value="ENSNMLG00000012972.1"/>
</dbReference>
<reference evidence="2" key="1">
    <citation type="submission" date="2025-08" db="UniProtKB">
        <authorList>
            <consortium name="Ensembl"/>
        </authorList>
    </citation>
    <scope>IDENTIFICATION</scope>
</reference>
<keyword evidence="1" id="KW-0732">Signal</keyword>
<feature type="chain" id="PRO_5034909817" evidence="1">
    <location>
        <begin position="23"/>
        <end position="164"/>
    </location>
</feature>
<dbReference type="Proteomes" id="UP000694523">
    <property type="component" value="Unplaced"/>
</dbReference>
<evidence type="ECO:0000313" key="3">
    <source>
        <dbReference type="Proteomes" id="UP000694523"/>
    </source>
</evidence>
<keyword evidence="3" id="KW-1185">Reference proteome</keyword>
<sequence>MDKKGLLLGLILLIQVPPYIIQSRCEHRVTDNSLSERTVTRAAAVSVALCDLPAPDEDLVVKYDEMKATFKRRLENLWGKMQAAAADNPNAQAAKDAIANNEKVGTAREVFSAIGDEVAPVVDKARTGLLSVYSYYLRPHVGETLQQSIDKIKSVLDQVMPADN</sequence>
<dbReference type="AlphaFoldDB" id="A0A8C6TI30"/>
<organism evidence="2 3">
    <name type="scientific">Neogobius melanostomus</name>
    <name type="common">round goby</name>
    <dbReference type="NCBI Taxonomy" id="47308"/>
    <lineage>
        <taxon>Eukaryota</taxon>
        <taxon>Metazoa</taxon>
        <taxon>Chordata</taxon>
        <taxon>Craniata</taxon>
        <taxon>Vertebrata</taxon>
        <taxon>Euteleostomi</taxon>
        <taxon>Actinopterygii</taxon>
        <taxon>Neopterygii</taxon>
        <taxon>Teleostei</taxon>
        <taxon>Neoteleostei</taxon>
        <taxon>Acanthomorphata</taxon>
        <taxon>Gobiaria</taxon>
        <taxon>Gobiiformes</taxon>
        <taxon>Gobioidei</taxon>
        <taxon>Gobiidae</taxon>
        <taxon>Benthophilinae</taxon>
        <taxon>Neogobiini</taxon>
        <taxon>Neogobius</taxon>
    </lineage>
</organism>
<name>A0A8C6TI30_9GOBI</name>